<accession>A0A653CGP0</accession>
<evidence type="ECO:0000313" key="1">
    <source>
        <dbReference type="EMBL" id="VEN46230.1"/>
    </source>
</evidence>
<protein>
    <submittedName>
        <fullName evidence="1">Uncharacterized protein</fullName>
    </submittedName>
</protein>
<name>A0A653CGP0_CALMS</name>
<dbReference type="EMBL" id="CAACVG010007595">
    <property type="protein sequence ID" value="VEN46230.1"/>
    <property type="molecule type" value="Genomic_DNA"/>
</dbReference>
<keyword evidence="2" id="KW-1185">Reference proteome</keyword>
<dbReference type="AlphaFoldDB" id="A0A653CGP0"/>
<gene>
    <name evidence="1" type="ORF">CALMAC_LOCUS8390</name>
</gene>
<evidence type="ECO:0000313" key="2">
    <source>
        <dbReference type="Proteomes" id="UP000410492"/>
    </source>
</evidence>
<dbReference type="Proteomes" id="UP000410492">
    <property type="component" value="Unassembled WGS sequence"/>
</dbReference>
<organism evidence="1 2">
    <name type="scientific">Callosobruchus maculatus</name>
    <name type="common">Southern cowpea weevil</name>
    <name type="synonym">Pulse bruchid</name>
    <dbReference type="NCBI Taxonomy" id="64391"/>
    <lineage>
        <taxon>Eukaryota</taxon>
        <taxon>Metazoa</taxon>
        <taxon>Ecdysozoa</taxon>
        <taxon>Arthropoda</taxon>
        <taxon>Hexapoda</taxon>
        <taxon>Insecta</taxon>
        <taxon>Pterygota</taxon>
        <taxon>Neoptera</taxon>
        <taxon>Endopterygota</taxon>
        <taxon>Coleoptera</taxon>
        <taxon>Polyphaga</taxon>
        <taxon>Cucujiformia</taxon>
        <taxon>Chrysomeloidea</taxon>
        <taxon>Chrysomelidae</taxon>
        <taxon>Bruchinae</taxon>
        <taxon>Bruchini</taxon>
        <taxon>Callosobruchus</taxon>
    </lineage>
</organism>
<reference evidence="1 2" key="1">
    <citation type="submission" date="2019-01" db="EMBL/GenBank/DDBJ databases">
        <authorList>
            <person name="Sayadi A."/>
        </authorList>
    </citation>
    <scope>NUCLEOTIDE SEQUENCE [LARGE SCALE GENOMIC DNA]</scope>
</reference>
<proteinExistence type="predicted"/>
<sequence>MCVVKLYYHALIGIRRITLNPVDMAEVKNFKKRTIGDRHDYILTSGLQTTDFKAANLTRLLFHRCLSVLLFSSLLCNGEHPFV</sequence>